<dbReference type="GO" id="GO:0005886">
    <property type="term" value="C:plasma membrane"/>
    <property type="evidence" value="ECO:0007669"/>
    <property type="project" value="UniProtKB-SubCell"/>
</dbReference>
<organism evidence="8 9">
    <name type="scientific">Indibacter alkaliphilus (strain CCUG 57479 / KCTC 22604 / LW1)</name>
    <dbReference type="NCBI Taxonomy" id="1189612"/>
    <lineage>
        <taxon>Bacteria</taxon>
        <taxon>Pseudomonadati</taxon>
        <taxon>Bacteroidota</taxon>
        <taxon>Cytophagia</taxon>
        <taxon>Cytophagales</taxon>
        <taxon>Cyclobacteriaceae</taxon>
    </lineage>
</organism>
<evidence type="ECO:0000256" key="3">
    <source>
        <dbReference type="ARBA" id="ARBA00022692"/>
    </source>
</evidence>
<dbReference type="OrthoDB" id="1522571at2"/>
<accession>S2D9W0</accession>
<dbReference type="AlphaFoldDB" id="S2D9W0"/>
<dbReference type="InterPro" id="IPR050445">
    <property type="entry name" value="Bact_polysacc_biosynth/exp"/>
</dbReference>
<proteinExistence type="predicted"/>
<keyword evidence="4 6" id="KW-1133">Transmembrane helix</keyword>
<keyword evidence="3 6" id="KW-0812">Transmembrane</keyword>
<dbReference type="EMBL" id="ALWO02000037">
    <property type="protein sequence ID" value="EOZ95679.1"/>
    <property type="molecule type" value="Genomic_DNA"/>
</dbReference>
<comment type="caution">
    <text evidence="8">The sequence shown here is derived from an EMBL/GenBank/DDBJ whole genome shotgun (WGS) entry which is preliminary data.</text>
</comment>
<dbReference type="RefSeq" id="WP_009033445.1">
    <property type="nucleotide sequence ID" value="NZ_ALWO02000037.1"/>
</dbReference>
<evidence type="ECO:0000313" key="8">
    <source>
        <dbReference type="EMBL" id="EOZ95679.1"/>
    </source>
</evidence>
<feature type="transmembrane region" description="Helical" evidence="6">
    <location>
        <begin position="23"/>
        <end position="41"/>
    </location>
</feature>
<sequence length="359" mass="40642">MEKTERKTSLAELFGHLKANQKLIIKCFVVIAVLATVIYLGTPTEYKVEVKVLPEMANQDPNNMLRQLSGGAAGGLLAGGLGARQNNDFIDPVLYNEIMTSSPFLFGLIEDSYWHSELGKISLRDYYDDHKRDDIFTNLKKYTIQLHRQFRERPVRIDSSKARGDFDEKGVIQSMDQVIINDIKDKFSVSYKPNLGTVSLSVSFYDPMMAKEMAEKSTEAIIDFLIEYRSQKATQNLNFVQKRFNEAQANFFKTQEALAKFRDSNFNVQSAAVKVREERLQAEFNQASGIFNNLAQQLELAKVKVQEDTPVFNIIEPALLPRSSHKPNLLLFIAGVIFVGIVVSFSAVYFKVVILGIDE</sequence>
<evidence type="ECO:0000256" key="1">
    <source>
        <dbReference type="ARBA" id="ARBA00004651"/>
    </source>
</evidence>
<evidence type="ECO:0000256" key="4">
    <source>
        <dbReference type="ARBA" id="ARBA00022989"/>
    </source>
</evidence>
<comment type="subcellular location">
    <subcellularLocation>
        <location evidence="1">Cell membrane</location>
        <topology evidence="1">Multi-pass membrane protein</topology>
    </subcellularLocation>
</comment>
<evidence type="ECO:0000313" key="9">
    <source>
        <dbReference type="Proteomes" id="UP000006073"/>
    </source>
</evidence>
<dbReference type="PANTHER" id="PTHR32309:SF13">
    <property type="entry name" value="FERRIC ENTEROBACTIN TRANSPORT PROTEIN FEPE"/>
    <property type="match status" value="1"/>
</dbReference>
<dbReference type="Pfam" id="PF02706">
    <property type="entry name" value="Wzz"/>
    <property type="match status" value="1"/>
</dbReference>
<feature type="domain" description="Polysaccharide chain length determinant N-terminal" evidence="7">
    <location>
        <begin position="8"/>
        <end position="65"/>
    </location>
</feature>
<gene>
    <name evidence="8" type="ORF">A33Q_3041</name>
</gene>
<dbReference type="STRING" id="1189612.A33Q_3041"/>
<reference evidence="8 9" key="1">
    <citation type="journal article" date="2013" name="Genome Announc.">
        <title>Draft Genome Sequence of Indibacter alkaliphilus Strain LW1T, Isolated from Lonar Lake, a Haloalkaline Lake in the Buldana District of Maharashtra, India.</title>
        <authorList>
            <person name="Singh A."/>
            <person name="Kumar Jangir P."/>
            <person name="Sharma R."/>
            <person name="Singh A."/>
            <person name="Kumar Pinnaka A."/>
            <person name="Shivaji S."/>
        </authorList>
    </citation>
    <scope>NUCLEOTIDE SEQUENCE [LARGE SCALE GENOMIC DNA]</scope>
    <source>
        <strain evidence="9">CCUG 57479 / KCTC 22604 / LW1</strain>
    </source>
</reference>
<keyword evidence="9" id="KW-1185">Reference proteome</keyword>
<protein>
    <recommendedName>
        <fullName evidence="7">Polysaccharide chain length determinant N-terminal domain-containing protein</fullName>
    </recommendedName>
</protein>
<dbReference type="GO" id="GO:0004713">
    <property type="term" value="F:protein tyrosine kinase activity"/>
    <property type="evidence" value="ECO:0007669"/>
    <property type="project" value="TreeGrafter"/>
</dbReference>
<dbReference type="PANTHER" id="PTHR32309">
    <property type="entry name" value="TYROSINE-PROTEIN KINASE"/>
    <property type="match status" value="1"/>
</dbReference>
<evidence type="ECO:0000256" key="6">
    <source>
        <dbReference type="SAM" id="Phobius"/>
    </source>
</evidence>
<evidence type="ECO:0000259" key="7">
    <source>
        <dbReference type="Pfam" id="PF02706"/>
    </source>
</evidence>
<evidence type="ECO:0000256" key="2">
    <source>
        <dbReference type="ARBA" id="ARBA00022475"/>
    </source>
</evidence>
<dbReference type="Proteomes" id="UP000006073">
    <property type="component" value="Unassembled WGS sequence"/>
</dbReference>
<evidence type="ECO:0000256" key="5">
    <source>
        <dbReference type="ARBA" id="ARBA00023136"/>
    </source>
</evidence>
<keyword evidence="2" id="KW-1003">Cell membrane</keyword>
<dbReference type="eggNOG" id="COG3765">
    <property type="taxonomic scope" value="Bacteria"/>
</dbReference>
<keyword evidence="5 6" id="KW-0472">Membrane</keyword>
<name>S2D9W0_INDAL</name>
<feature type="transmembrane region" description="Helical" evidence="6">
    <location>
        <begin position="329"/>
        <end position="350"/>
    </location>
</feature>
<dbReference type="InterPro" id="IPR003856">
    <property type="entry name" value="LPS_length_determ_N"/>
</dbReference>